<keyword evidence="6" id="KW-0456">Lyase</keyword>
<dbReference type="Gene3D" id="2.160.20.10">
    <property type="entry name" value="Single-stranded right-handed beta-helix, Pectin lyase-like"/>
    <property type="match status" value="1"/>
</dbReference>
<keyword evidence="3 4" id="KW-0326">Glycosidase</keyword>
<sequence length="462" mass="48931">MDRRQLLRTGAMVAATAVVSPSLVRTANAATGVRLTKDIPTLPWAAANDIVAATRLPVFPDVNFLATDPKYGAKGDNKTDNTGAFGKAIAAANAAGGGHVIVPAGQYVTGAIHLMSNVDLHLESGAVLRFSGDASKFPTVLTRYEGIECMNRSPMVYAYGQTNIAVTGSGTLDANATSSWNKGSDRAYLESLIAKGVTDPAKRVFPGSGHTGRSTFIEPYKCDTVLIQGVTLKNPKFWQIHPTLCRNVTVDGVRTDPSTASSNTDGCDPESCDHVVITNCQLGAHDDNIAIKSGRDADGRRVNVPCQNLVVVNCAMNGNWGAITCGSEQSGGIRNVYAFRLNVTGATKFALYVKSNTQRGGFSQNINLDSVSGTFDRSFVFVTSTYNNQTGNFPPAFGPFTISNSSCTRADRVFDVSGLADSHIKGLVATDCRFAGVANTANILNNVDGRRFTNVTVNGKPI</sequence>
<dbReference type="GO" id="GO:0016829">
    <property type="term" value="F:lyase activity"/>
    <property type="evidence" value="ECO:0007669"/>
    <property type="project" value="UniProtKB-KW"/>
</dbReference>
<dbReference type="InterPro" id="IPR006311">
    <property type="entry name" value="TAT_signal"/>
</dbReference>
<gene>
    <name evidence="6" type="ORF">EV192_102755</name>
</gene>
<dbReference type="Pfam" id="PF00295">
    <property type="entry name" value="Glyco_hydro_28"/>
    <property type="match status" value="1"/>
</dbReference>
<dbReference type="EMBL" id="SLWS01000002">
    <property type="protein sequence ID" value="TCO62616.1"/>
    <property type="molecule type" value="Genomic_DNA"/>
</dbReference>
<evidence type="ECO:0000256" key="4">
    <source>
        <dbReference type="RuleBase" id="RU361169"/>
    </source>
</evidence>
<dbReference type="Pfam" id="PF12708">
    <property type="entry name" value="Pect-lyase_RHGA_epim"/>
    <property type="match status" value="1"/>
</dbReference>
<organism evidence="6 7">
    <name type="scientific">Actinocrispum wychmicini</name>
    <dbReference type="NCBI Taxonomy" id="1213861"/>
    <lineage>
        <taxon>Bacteria</taxon>
        <taxon>Bacillati</taxon>
        <taxon>Actinomycetota</taxon>
        <taxon>Actinomycetes</taxon>
        <taxon>Pseudonocardiales</taxon>
        <taxon>Pseudonocardiaceae</taxon>
        <taxon>Actinocrispum</taxon>
    </lineage>
</organism>
<evidence type="ECO:0000256" key="3">
    <source>
        <dbReference type="ARBA" id="ARBA00023295"/>
    </source>
</evidence>
<dbReference type="PANTHER" id="PTHR31339:SF9">
    <property type="entry name" value="PLASMIN AND FIBRONECTIN-BINDING PROTEIN A"/>
    <property type="match status" value="1"/>
</dbReference>
<dbReference type="InterPro" id="IPR000743">
    <property type="entry name" value="Glyco_hydro_28"/>
</dbReference>
<dbReference type="PANTHER" id="PTHR31339">
    <property type="entry name" value="PECTIN LYASE-RELATED"/>
    <property type="match status" value="1"/>
</dbReference>
<dbReference type="Proteomes" id="UP000295680">
    <property type="component" value="Unassembled WGS sequence"/>
</dbReference>
<keyword evidence="2 4" id="KW-0378">Hydrolase</keyword>
<evidence type="ECO:0000313" key="7">
    <source>
        <dbReference type="Proteomes" id="UP000295680"/>
    </source>
</evidence>
<dbReference type="OrthoDB" id="3196343at2"/>
<dbReference type="PROSITE" id="PS51318">
    <property type="entry name" value="TAT"/>
    <property type="match status" value="1"/>
</dbReference>
<evidence type="ECO:0000256" key="2">
    <source>
        <dbReference type="ARBA" id="ARBA00022801"/>
    </source>
</evidence>
<dbReference type="SUPFAM" id="SSF51126">
    <property type="entry name" value="Pectin lyase-like"/>
    <property type="match status" value="1"/>
</dbReference>
<keyword evidence="7" id="KW-1185">Reference proteome</keyword>
<accession>A0A4R2JYX4</accession>
<proteinExistence type="inferred from homology"/>
<comment type="similarity">
    <text evidence="1 4">Belongs to the glycosyl hydrolase 28 family.</text>
</comment>
<dbReference type="InterPro" id="IPR024535">
    <property type="entry name" value="RHGA/B-epi-like_pectate_lyase"/>
</dbReference>
<dbReference type="AlphaFoldDB" id="A0A4R2JYX4"/>
<dbReference type="InterPro" id="IPR012334">
    <property type="entry name" value="Pectin_lyas_fold"/>
</dbReference>
<feature type="domain" description="Rhamnogalacturonase A/B/Epimerase-like pectate lyase" evidence="5">
    <location>
        <begin position="70"/>
        <end position="120"/>
    </location>
</feature>
<dbReference type="InterPro" id="IPR051801">
    <property type="entry name" value="GH28_Enzymes"/>
</dbReference>
<reference evidence="6 7" key="1">
    <citation type="submission" date="2019-03" db="EMBL/GenBank/DDBJ databases">
        <title>Genomic Encyclopedia of Type Strains, Phase IV (KMG-IV): sequencing the most valuable type-strain genomes for metagenomic binning, comparative biology and taxonomic classification.</title>
        <authorList>
            <person name="Goeker M."/>
        </authorList>
    </citation>
    <scope>NUCLEOTIDE SEQUENCE [LARGE SCALE GENOMIC DNA]</scope>
    <source>
        <strain evidence="6 7">DSM 45934</strain>
    </source>
</reference>
<evidence type="ECO:0000256" key="1">
    <source>
        <dbReference type="ARBA" id="ARBA00008834"/>
    </source>
</evidence>
<dbReference type="InterPro" id="IPR011050">
    <property type="entry name" value="Pectin_lyase_fold/virulence"/>
</dbReference>
<evidence type="ECO:0000313" key="6">
    <source>
        <dbReference type="EMBL" id="TCO62616.1"/>
    </source>
</evidence>
<comment type="caution">
    <text evidence="6">The sequence shown here is derived from an EMBL/GenBank/DDBJ whole genome shotgun (WGS) entry which is preliminary data.</text>
</comment>
<evidence type="ECO:0000259" key="5">
    <source>
        <dbReference type="Pfam" id="PF12708"/>
    </source>
</evidence>
<dbReference type="GO" id="GO:0004650">
    <property type="term" value="F:polygalacturonase activity"/>
    <property type="evidence" value="ECO:0007669"/>
    <property type="project" value="InterPro"/>
</dbReference>
<protein>
    <submittedName>
        <fullName evidence="6">Pectate lyase-like protein</fullName>
    </submittedName>
</protein>
<dbReference type="GO" id="GO:0005975">
    <property type="term" value="P:carbohydrate metabolic process"/>
    <property type="evidence" value="ECO:0007669"/>
    <property type="project" value="InterPro"/>
</dbReference>
<name>A0A4R2JYX4_9PSEU</name>
<dbReference type="RefSeq" id="WP_132114513.1">
    <property type="nucleotide sequence ID" value="NZ_SLWS01000002.1"/>
</dbReference>